<dbReference type="EMBL" id="CAADFG010000251">
    <property type="protein sequence ID" value="VFK02048.1"/>
    <property type="molecule type" value="Genomic_DNA"/>
</dbReference>
<gene>
    <name evidence="1" type="ORF">BECKH772A_GA0070896_102512</name>
    <name evidence="2" type="ORF">BECKH772B_GA0070898_104662</name>
</gene>
<accession>A0A450VIH8</accession>
<evidence type="ECO:0000313" key="2">
    <source>
        <dbReference type="EMBL" id="VFK04614.1"/>
    </source>
</evidence>
<protein>
    <submittedName>
        <fullName evidence="2">Uncharacterized protein</fullName>
    </submittedName>
</protein>
<sequence length="80" mass="9034">MPYEKYDLQVAILSTLGLILGKRLLWVERGASLSVSRQCELAWIPTLSYYAQGKQIVENRHGAAISRTSGWNRVSAIRWG</sequence>
<dbReference type="AlphaFoldDB" id="A0A450VIH8"/>
<evidence type="ECO:0000313" key="1">
    <source>
        <dbReference type="EMBL" id="VFK02048.1"/>
    </source>
</evidence>
<organism evidence="2">
    <name type="scientific">Candidatus Kentrum eta</name>
    <dbReference type="NCBI Taxonomy" id="2126337"/>
    <lineage>
        <taxon>Bacteria</taxon>
        <taxon>Pseudomonadati</taxon>
        <taxon>Pseudomonadota</taxon>
        <taxon>Gammaproteobacteria</taxon>
        <taxon>Candidatus Kentrum</taxon>
    </lineage>
</organism>
<proteinExistence type="predicted"/>
<name>A0A450VIH8_9GAMM</name>
<dbReference type="EMBL" id="CAADFI010000466">
    <property type="protein sequence ID" value="VFK04614.1"/>
    <property type="molecule type" value="Genomic_DNA"/>
</dbReference>
<reference evidence="2" key="1">
    <citation type="submission" date="2019-02" db="EMBL/GenBank/DDBJ databases">
        <authorList>
            <person name="Gruber-Vodicka R. H."/>
            <person name="Seah K. B. B."/>
        </authorList>
    </citation>
    <scope>NUCLEOTIDE SEQUENCE</scope>
    <source>
        <strain evidence="1">BECK_SA2B15</strain>
        <strain evidence="2">BECK_SA2B20</strain>
    </source>
</reference>